<evidence type="ECO:0000313" key="1">
    <source>
        <dbReference type="EMBL" id="AIA90659.1"/>
    </source>
</evidence>
<name>A0A060C5Z9_9LACO</name>
<organism evidence="1">
    <name type="scientific">uncultured Lactobacillus sp</name>
    <dbReference type="NCBI Taxonomy" id="153152"/>
    <lineage>
        <taxon>Bacteria</taxon>
        <taxon>Bacillati</taxon>
        <taxon>Bacillota</taxon>
        <taxon>Bacilli</taxon>
        <taxon>Lactobacillales</taxon>
        <taxon>Lactobacillaceae</taxon>
        <taxon>Lactobacillus</taxon>
        <taxon>environmental samples</taxon>
    </lineage>
</organism>
<dbReference type="Pfam" id="PF13692">
    <property type="entry name" value="Glyco_trans_1_4"/>
    <property type="match status" value="1"/>
</dbReference>
<dbReference type="Gene3D" id="3.40.50.2000">
    <property type="entry name" value="Glycogen Phosphorylase B"/>
    <property type="match status" value="1"/>
</dbReference>
<dbReference type="EMBL" id="KF123357">
    <property type="protein sequence ID" value="AIA90659.1"/>
    <property type="molecule type" value="Genomic_DNA"/>
</dbReference>
<dbReference type="AlphaFoldDB" id="A0A060C5Z9"/>
<dbReference type="SUPFAM" id="SSF53756">
    <property type="entry name" value="UDP-Glycosyltransferase/glycogen phosphorylase"/>
    <property type="match status" value="1"/>
</dbReference>
<reference evidence="1" key="1">
    <citation type="journal article" date="2013" name="Environ. Microbiol.">
        <title>Seasonally variable intestinal metagenomes of the red palm weevil (Rhynchophorus ferrugineus).</title>
        <authorList>
            <person name="Jia S."/>
            <person name="Zhang X."/>
            <person name="Zhang G."/>
            <person name="Yin A."/>
            <person name="Zhang S."/>
            <person name="Li F."/>
            <person name="Wang L."/>
            <person name="Zhao D."/>
            <person name="Yun Q."/>
            <person name="Tala"/>
            <person name="Wang J."/>
            <person name="Sun G."/>
            <person name="Baabdullah M."/>
            <person name="Yu X."/>
            <person name="Hu S."/>
            <person name="Al-Mssallem I.S."/>
            <person name="Yu J."/>
        </authorList>
    </citation>
    <scope>NUCLEOTIDE SEQUENCE</scope>
</reference>
<sequence length="81" mass="9089">MTRVGYYSAMDVFTMPSLYEGAPFSPIEALASGLLCICSDRVPLKIATNKLIKIPLDQKNTWVNKLYSAFTAHDFNKSTPW</sequence>
<protein>
    <submittedName>
        <fullName evidence="1">CAZy families GT4 protein</fullName>
    </submittedName>
</protein>
<accession>A0A060C5Z9</accession>
<proteinExistence type="predicted"/>